<comment type="caution">
    <text evidence="2">The sequence shown here is derived from an EMBL/GenBank/DDBJ whole genome shotgun (WGS) entry which is preliminary data.</text>
</comment>
<dbReference type="RefSeq" id="WP_354432696.1">
    <property type="nucleotide sequence ID" value="NZ_JBEPLY010000001.1"/>
</dbReference>
<proteinExistence type="predicted"/>
<evidence type="ECO:0000313" key="2">
    <source>
        <dbReference type="EMBL" id="MET3598222.1"/>
    </source>
</evidence>
<organism evidence="2 3">
    <name type="scientific">Martelella mangrovi</name>
    <dbReference type="NCBI Taxonomy" id="1397477"/>
    <lineage>
        <taxon>Bacteria</taxon>
        <taxon>Pseudomonadati</taxon>
        <taxon>Pseudomonadota</taxon>
        <taxon>Alphaproteobacteria</taxon>
        <taxon>Hyphomicrobiales</taxon>
        <taxon>Aurantimonadaceae</taxon>
        <taxon>Martelella</taxon>
    </lineage>
</organism>
<keyword evidence="3" id="KW-1185">Reference proteome</keyword>
<dbReference type="Gene3D" id="3.60.15.10">
    <property type="entry name" value="Ribonuclease Z/Hydroxyacylglutathione hydrolase-like"/>
    <property type="match status" value="1"/>
</dbReference>
<reference evidence="2 3" key="1">
    <citation type="submission" date="2024-06" db="EMBL/GenBank/DDBJ databases">
        <title>Genomic Encyclopedia of Type Strains, Phase IV (KMG-IV): sequencing the most valuable type-strain genomes for metagenomic binning, comparative biology and taxonomic classification.</title>
        <authorList>
            <person name="Goeker M."/>
        </authorList>
    </citation>
    <scope>NUCLEOTIDE SEQUENCE [LARGE SCALE GENOMIC DNA]</scope>
    <source>
        <strain evidence="2 3">DSM 28102</strain>
    </source>
</reference>
<dbReference type="SUPFAM" id="SSF56281">
    <property type="entry name" value="Metallo-hydrolase/oxidoreductase"/>
    <property type="match status" value="1"/>
</dbReference>
<evidence type="ECO:0000313" key="3">
    <source>
        <dbReference type="Proteomes" id="UP001549164"/>
    </source>
</evidence>
<gene>
    <name evidence="2" type="ORF">ABID12_000143</name>
</gene>
<dbReference type="InterPro" id="IPR036866">
    <property type="entry name" value="RibonucZ/Hydroxyglut_hydro"/>
</dbReference>
<name>A0ABV2I7I1_9HYPH</name>
<evidence type="ECO:0000259" key="1">
    <source>
        <dbReference type="SMART" id="SM00849"/>
    </source>
</evidence>
<dbReference type="Pfam" id="PF00753">
    <property type="entry name" value="Lactamase_B"/>
    <property type="match status" value="1"/>
</dbReference>
<dbReference type="Proteomes" id="UP001549164">
    <property type="component" value="Unassembled WGS sequence"/>
</dbReference>
<dbReference type="InterPro" id="IPR001279">
    <property type="entry name" value="Metallo-B-lactamas"/>
</dbReference>
<dbReference type="SMART" id="SM00849">
    <property type="entry name" value="Lactamase_B"/>
    <property type="match status" value="1"/>
</dbReference>
<feature type="domain" description="Metallo-beta-lactamase" evidence="1">
    <location>
        <begin position="14"/>
        <end position="181"/>
    </location>
</feature>
<dbReference type="PANTHER" id="PTHR11203:SF52">
    <property type="entry name" value="MRNA 3-END PROCESSING FACTOR"/>
    <property type="match status" value="1"/>
</dbReference>
<dbReference type="EMBL" id="JBEPLY010000001">
    <property type="protein sequence ID" value="MET3598222.1"/>
    <property type="molecule type" value="Genomic_DNA"/>
</dbReference>
<dbReference type="PANTHER" id="PTHR11203">
    <property type="entry name" value="CLEAVAGE AND POLYADENYLATION SPECIFICITY FACTOR FAMILY MEMBER"/>
    <property type="match status" value="1"/>
</dbReference>
<sequence length="341" mass="36025">MARLTVISGLNRKSAAIFLVEADGKRILFDFGDGLEPGEHPDIRSLGVIDAIFLSHAHSDHAGLLEKIDDIGAPPVFATKRTLGFLNGRISTKAAQVIPERESFRFEGMTLTTGRCGHAPGGVWFHLETENGGFIYTGDISLESAGMPFDPPPRAKTLLIDASYGDRDQPLTAQIDAIAAKASEGAVLCCPAAGRGADMAVAMAERGLAVHASDVIARETQMATGATFPVVDGETARPDQVIIATESNGEAGLSAELLARGGFRFVFSSHVPDGTPAAALIARGEAVWMPWNVHPRKRDVTALADDCGATTVLPAFVDMAKAPELARALGSRLRLSTETEI</sequence>
<dbReference type="InterPro" id="IPR050698">
    <property type="entry name" value="MBL"/>
</dbReference>
<protein>
    <submittedName>
        <fullName evidence="2">Glyoxylase-like metal-dependent hydrolase (Beta-lactamase superfamily II)</fullName>
    </submittedName>
</protein>
<accession>A0ABV2I7I1</accession>